<evidence type="ECO:0000256" key="5">
    <source>
        <dbReference type="ARBA" id="ARBA00050943"/>
    </source>
</evidence>
<evidence type="ECO:0000259" key="8">
    <source>
        <dbReference type="Pfam" id="PF02551"/>
    </source>
</evidence>
<keyword evidence="11" id="KW-1185">Reference proteome</keyword>
<dbReference type="InterPro" id="IPR025652">
    <property type="entry name" value="TesB_C"/>
</dbReference>
<dbReference type="GO" id="GO:0047617">
    <property type="term" value="F:fatty acyl-CoA hydrolase activity"/>
    <property type="evidence" value="ECO:0007669"/>
    <property type="project" value="UniProtKB-EC"/>
</dbReference>
<dbReference type="SUPFAM" id="SSF54637">
    <property type="entry name" value="Thioesterase/thiol ester dehydrase-isomerase"/>
    <property type="match status" value="2"/>
</dbReference>
<dbReference type="AlphaFoldDB" id="A0A917RNC7"/>
<dbReference type="CDD" id="cd03444">
    <property type="entry name" value="Thioesterase_II_repeat1"/>
    <property type="match status" value="1"/>
</dbReference>
<feature type="domain" description="Acyl-CoA thioesterase 2 C-terminal" evidence="8">
    <location>
        <begin position="182"/>
        <end position="295"/>
    </location>
</feature>
<dbReference type="Proteomes" id="UP000638263">
    <property type="component" value="Unassembled WGS sequence"/>
</dbReference>
<comment type="subunit">
    <text evidence="2">Homotetramer.</text>
</comment>
<dbReference type="InterPro" id="IPR042171">
    <property type="entry name" value="Acyl-CoA_hotdog"/>
</dbReference>
<dbReference type="Pfam" id="PF02551">
    <property type="entry name" value="Acyl_CoA_thio"/>
    <property type="match status" value="1"/>
</dbReference>
<evidence type="ECO:0000313" key="10">
    <source>
        <dbReference type="EMBL" id="GGL15800.1"/>
    </source>
</evidence>
<evidence type="ECO:0000313" key="11">
    <source>
        <dbReference type="Proteomes" id="UP000638263"/>
    </source>
</evidence>
<comment type="similarity">
    <text evidence="1">Belongs to the C/M/P thioester hydrolase family.</text>
</comment>
<feature type="domain" description="Acyl-CoA thioesterase-like N-terminal HotDog" evidence="9">
    <location>
        <begin position="41"/>
        <end position="121"/>
    </location>
</feature>
<protein>
    <recommendedName>
        <fullName evidence="6">Acyl-CoA thioesterase 2</fullName>
    </recommendedName>
    <alternativeName>
        <fullName evidence="7">Thioesterase II</fullName>
    </alternativeName>
</protein>
<name>A0A917RNC7_9NOCA</name>
<dbReference type="Gene3D" id="2.40.160.210">
    <property type="entry name" value="Acyl-CoA thioesterase, double hotdog domain"/>
    <property type="match status" value="1"/>
</dbReference>
<dbReference type="CDD" id="cd03445">
    <property type="entry name" value="Thioesterase_II_repeat2"/>
    <property type="match status" value="1"/>
</dbReference>
<dbReference type="InterPro" id="IPR049449">
    <property type="entry name" value="TesB_ACOT8-like_N"/>
</dbReference>
<dbReference type="GO" id="GO:0009062">
    <property type="term" value="P:fatty acid catabolic process"/>
    <property type="evidence" value="ECO:0007669"/>
    <property type="project" value="TreeGrafter"/>
</dbReference>
<evidence type="ECO:0000259" key="9">
    <source>
        <dbReference type="Pfam" id="PF13622"/>
    </source>
</evidence>
<reference evidence="10" key="2">
    <citation type="submission" date="2020-09" db="EMBL/GenBank/DDBJ databases">
        <authorList>
            <person name="Sun Q."/>
            <person name="Zhou Y."/>
        </authorList>
    </citation>
    <scope>NUCLEOTIDE SEQUENCE</scope>
    <source>
        <strain evidence="10">CGMCC 4.3508</strain>
    </source>
</reference>
<sequence length="300" mass="33126">MSSAVEAGVIDPPPGPRPPLGRILELEEVDTDLYIGRSHNDAAQRIYGGQAVAQALVAAGRTVTPERRIHSLHGHFIHPGNPGAPVLYHVERVRDGGSFTTRSVRATQAGATIFLLTASFQRRERGFSHQARDTSAPPPEELPTFEESVDPAYLAGTTWLPHLRANIAVDFRFPEEYPRVANSRGEARPPRQRAWVRTTERLAADPLIQAAGFAYTSDLFLLSSALPPHAVTIDEPGMQLASLDHSVWLHEEFRSDEWHLYEQEGLWTGGGRGLARGHLYDRSGVLVASTMQEGLLRLRK</sequence>
<evidence type="ECO:0000256" key="4">
    <source>
        <dbReference type="ARBA" id="ARBA00023098"/>
    </source>
</evidence>
<proteinExistence type="inferred from homology"/>
<evidence type="ECO:0000256" key="3">
    <source>
        <dbReference type="ARBA" id="ARBA00022801"/>
    </source>
</evidence>
<evidence type="ECO:0000256" key="7">
    <source>
        <dbReference type="ARBA" id="ARBA00079653"/>
    </source>
</evidence>
<reference evidence="10" key="1">
    <citation type="journal article" date="2014" name="Int. J. Syst. Evol. Microbiol.">
        <title>Complete genome sequence of Corynebacterium casei LMG S-19264T (=DSM 44701T), isolated from a smear-ripened cheese.</title>
        <authorList>
            <consortium name="US DOE Joint Genome Institute (JGI-PGF)"/>
            <person name="Walter F."/>
            <person name="Albersmeier A."/>
            <person name="Kalinowski J."/>
            <person name="Ruckert C."/>
        </authorList>
    </citation>
    <scope>NUCLEOTIDE SEQUENCE</scope>
    <source>
        <strain evidence="10">CGMCC 4.3508</strain>
    </source>
</reference>
<keyword evidence="3" id="KW-0378">Hydrolase</keyword>
<dbReference type="GO" id="GO:0006637">
    <property type="term" value="P:acyl-CoA metabolic process"/>
    <property type="evidence" value="ECO:0007669"/>
    <property type="project" value="InterPro"/>
</dbReference>
<dbReference type="EMBL" id="BMMH01000006">
    <property type="protein sequence ID" value="GGL15800.1"/>
    <property type="molecule type" value="Genomic_DNA"/>
</dbReference>
<accession>A0A917RNC7</accession>
<dbReference type="PANTHER" id="PTHR11066">
    <property type="entry name" value="ACYL-COA THIOESTERASE"/>
    <property type="match status" value="1"/>
</dbReference>
<dbReference type="RefSeq" id="WP_062999483.1">
    <property type="nucleotide sequence ID" value="NZ_BMMH01000006.1"/>
</dbReference>
<dbReference type="FunFam" id="2.40.160.210:FF:000001">
    <property type="entry name" value="Acyl-CoA thioesterase II"/>
    <property type="match status" value="1"/>
</dbReference>
<evidence type="ECO:0000256" key="6">
    <source>
        <dbReference type="ARBA" id="ARBA00071120"/>
    </source>
</evidence>
<gene>
    <name evidence="10" type="ORF">GCM10011588_33080</name>
</gene>
<evidence type="ECO:0000256" key="1">
    <source>
        <dbReference type="ARBA" id="ARBA00006538"/>
    </source>
</evidence>
<evidence type="ECO:0000256" key="2">
    <source>
        <dbReference type="ARBA" id="ARBA00011881"/>
    </source>
</evidence>
<keyword evidence="4" id="KW-0443">Lipid metabolism</keyword>
<dbReference type="PANTHER" id="PTHR11066:SF34">
    <property type="entry name" value="ACYL-COENZYME A THIOESTERASE 8"/>
    <property type="match status" value="1"/>
</dbReference>
<organism evidence="10 11">
    <name type="scientific">Nocardia jinanensis</name>
    <dbReference type="NCBI Taxonomy" id="382504"/>
    <lineage>
        <taxon>Bacteria</taxon>
        <taxon>Bacillati</taxon>
        <taxon>Actinomycetota</taxon>
        <taxon>Actinomycetes</taxon>
        <taxon>Mycobacteriales</taxon>
        <taxon>Nocardiaceae</taxon>
        <taxon>Nocardia</taxon>
    </lineage>
</organism>
<comment type="caution">
    <text evidence="10">The sequence shown here is derived from an EMBL/GenBank/DDBJ whole genome shotgun (WGS) entry which is preliminary data.</text>
</comment>
<comment type="catalytic activity">
    <reaction evidence="5">
        <text>a fatty acyl-CoA + H2O = a fatty acid + CoA + H(+)</text>
        <dbReference type="Rhea" id="RHEA:16781"/>
        <dbReference type="ChEBI" id="CHEBI:15377"/>
        <dbReference type="ChEBI" id="CHEBI:15378"/>
        <dbReference type="ChEBI" id="CHEBI:28868"/>
        <dbReference type="ChEBI" id="CHEBI:57287"/>
        <dbReference type="ChEBI" id="CHEBI:77636"/>
        <dbReference type="EC" id="3.1.2.20"/>
    </reaction>
    <physiologicalReaction direction="left-to-right" evidence="5">
        <dbReference type="Rhea" id="RHEA:16782"/>
    </physiologicalReaction>
</comment>
<dbReference type="InterPro" id="IPR029069">
    <property type="entry name" value="HotDog_dom_sf"/>
</dbReference>
<dbReference type="Pfam" id="PF13622">
    <property type="entry name" value="4HBT_3"/>
    <property type="match status" value="1"/>
</dbReference>
<dbReference type="InterPro" id="IPR003703">
    <property type="entry name" value="Acyl_CoA_thio"/>
</dbReference>